<dbReference type="InterPro" id="IPR002542">
    <property type="entry name" value="T20D4.11-like_dom"/>
</dbReference>
<protein>
    <recommendedName>
        <fullName evidence="2">T20D4.11-like domain-containing protein</fullName>
    </recommendedName>
</protein>
<dbReference type="Proteomes" id="UP001152747">
    <property type="component" value="Unassembled WGS sequence"/>
</dbReference>
<keyword evidence="1" id="KW-0732">Signal</keyword>
<proteinExistence type="predicted"/>
<evidence type="ECO:0000259" key="2">
    <source>
        <dbReference type="Pfam" id="PF01579"/>
    </source>
</evidence>
<dbReference type="OrthoDB" id="5812856at2759"/>
<name>A0A9P1MVF2_9PELO</name>
<feature type="chain" id="PRO_5040131264" description="T20D4.11-like domain-containing protein" evidence="1">
    <location>
        <begin position="16"/>
        <end position="195"/>
    </location>
</feature>
<dbReference type="Pfam" id="PF01579">
    <property type="entry name" value="DUF19"/>
    <property type="match status" value="1"/>
</dbReference>
<evidence type="ECO:0000256" key="1">
    <source>
        <dbReference type="SAM" id="SignalP"/>
    </source>
</evidence>
<feature type="signal peptide" evidence="1">
    <location>
        <begin position="1"/>
        <end position="15"/>
    </location>
</feature>
<reference evidence="3" key="1">
    <citation type="submission" date="2022-11" db="EMBL/GenBank/DDBJ databases">
        <authorList>
            <person name="Kikuchi T."/>
        </authorList>
    </citation>
    <scope>NUCLEOTIDE SEQUENCE</scope>
    <source>
        <strain evidence="3">PS1010</strain>
    </source>
</reference>
<keyword evidence="4" id="KW-1185">Reference proteome</keyword>
<evidence type="ECO:0000313" key="3">
    <source>
        <dbReference type="EMBL" id="CAI5441142.1"/>
    </source>
</evidence>
<dbReference type="AlphaFoldDB" id="A0A9P1MVF2"/>
<comment type="caution">
    <text evidence="3">The sequence shown here is derived from an EMBL/GenBank/DDBJ whole genome shotgun (WGS) entry which is preliminary data.</text>
</comment>
<sequence length="195" mass="22648">MFKFTVFLLIHFVSAEKFLLSERGFNPHLETCGPFGKFQVSACGWYTLQETWTSFKTLFTTLDYSNTTAEELTSTCDQKYACLQNTGCYAERINIRLLDRCSYAAFVLGPFSPCEDKLREMMKNNTETQKMSFCVKEYLSSTDPEPSDCNELTKRIECFAPDVQKFCSPHVYELHQKIQQKRLGYKECVNEEKTE</sequence>
<accession>A0A9P1MVF2</accession>
<gene>
    <name evidence="3" type="ORF">CAMP_LOCUS3779</name>
</gene>
<organism evidence="3 4">
    <name type="scientific">Caenorhabditis angaria</name>
    <dbReference type="NCBI Taxonomy" id="860376"/>
    <lineage>
        <taxon>Eukaryota</taxon>
        <taxon>Metazoa</taxon>
        <taxon>Ecdysozoa</taxon>
        <taxon>Nematoda</taxon>
        <taxon>Chromadorea</taxon>
        <taxon>Rhabditida</taxon>
        <taxon>Rhabditina</taxon>
        <taxon>Rhabditomorpha</taxon>
        <taxon>Rhabditoidea</taxon>
        <taxon>Rhabditidae</taxon>
        <taxon>Peloderinae</taxon>
        <taxon>Caenorhabditis</taxon>
    </lineage>
</organism>
<evidence type="ECO:0000313" key="4">
    <source>
        <dbReference type="Proteomes" id="UP001152747"/>
    </source>
</evidence>
<feature type="domain" description="T20D4.11-like" evidence="2">
    <location>
        <begin position="39"/>
        <end position="178"/>
    </location>
</feature>
<dbReference type="EMBL" id="CANHGI010000002">
    <property type="protein sequence ID" value="CAI5441142.1"/>
    <property type="molecule type" value="Genomic_DNA"/>
</dbReference>